<feature type="transmembrane region" description="Helical" evidence="2">
    <location>
        <begin position="44"/>
        <end position="62"/>
    </location>
</feature>
<feature type="transmembrane region" description="Helical" evidence="2">
    <location>
        <begin position="68"/>
        <end position="89"/>
    </location>
</feature>
<keyword evidence="4" id="KW-1185">Reference proteome</keyword>
<dbReference type="Pfam" id="PF17240">
    <property type="entry name" value="DUF5313"/>
    <property type="match status" value="1"/>
</dbReference>
<evidence type="ECO:0000313" key="4">
    <source>
        <dbReference type="Proteomes" id="UP000542674"/>
    </source>
</evidence>
<dbReference type="Proteomes" id="UP000542674">
    <property type="component" value="Unassembled WGS sequence"/>
</dbReference>
<keyword evidence="2" id="KW-0812">Transmembrane</keyword>
<dbReference type="RefSeq" id="WP_184669764.1">
    <property type="nucleotide sequence ID" value="NZ_BAABAI010000002.1"/>
</dbReference>
<protein>
    <recommendedName>
        <fullName evidence="5">DUF5313 domain-containing protein</fullName>
    </recommendedName>
</protein>
<keyword evidence="2" id="KW-0472">Membrane</keyword>
<proteinExistence type="predicted"/>
<feature type="region of interest" description="Disordered" evidence="1">
    <location>
        <begin position="106"/>
        <end position="133"/>
    </location>
</feature>
<comment type="caution">
    <text evidence="3">The sequence shown here is derived from an EMBL/GenBank/DDBJ whole genome shotgun (WGS) entry which is preliminary data.</text>
</comment>
<organism evidence="3 4">
    <name type="scientific">Saccharothrix violaceirubra</name>
    <dbReference type="NCBI Taxonomy" id="413306"/>
    <lineage>
        <taxon>Bacteria</taxon>
        <taxon>Bacillati</taxon>
        <taxon>Actinomycetota</taxon>
        <taxon>Actinomycetes</taxon>
        <taxon>Pseudonocardiales</taxon>
        <taxon>Pseudonocardiaceae</taxon>
        <taxon>Saccharothrix</taxon>
    </lineage>
</organism>
<dbReference type="AlphaFoldDB" id="A0A7W7WWH8"/>
<evidence type="ECO:0008006" key="5">
    <source>
        <dbReference type="Google" id="ProtNLM"/>
    </source>
</evidence>
<evidence type="ECO:0000313" key="3">
    <source>
        <dbReference type="EMBL" id="MBB4966002.1"/>
    </source>
</evidence>
<dbReference type="InterPro" id="IPR035197">
    <property type="entry name" value="DUF5313"/>
</dbReference>
<accession>A0A7W7WWH8</accession>
<sequence>MSTPAFPLRLWYLVGGRLSARHREWVFHEATKPSWLVWFTVRSFLQVLPLTIVIALVLVLAVGAPLPLALACGSLGLIVGVYFSLSYAAESTDHRLTKYGFPAGAGTEARRRRTLDQEKDRRAAYERAWREPS</sequence>
<feature type="compositionally biased region" description="Basic and acidic residues" evidence="1">
    <location>
        <begin position="114"/>
        <end position="133"/>
    </location>
</feature>
<keyword evidence="2" id="KW-1133">Transmembrane helix</keyword>
<evidence type="ECO:0000256" key="2">
    <source>
        <dbReference type="SAM" id="Phobius"/>
    </source>
</evidence>
<reference evidence="3 4" key="1">
    <citation type="submission" date="2020-08" db="EMBL/GenBank/DDBJ databases">
        <title>Sequencing the genomes of 1000 actinobacteria strains.</title>
        <authorList>
            <person name="Klenk H.-P."/>
        </authorList>
    </citation>
    <scope>NUCLEOTIDE SEQUENCE [LARGE SCALE GENOMIC DNA]</scope>
    <source>
        <strain evidence="3 4">DSM 45084</strain>
    </source>
</reference>
<gene>
    <name evidence="3" type="ORF">F4559_003361</name>
</gene>
<name>A0A7W7WWH8_9PSEU</name>
<dbReference type="EMBL" id="JACHJS010000001">
    <property type="protein sequence ID" value="MBB4966002.1"/>
    <property type="molecule type" value="Genomic_DNA"/>
</dbReference>
<evidence type="ECO:0000256" key="1">
    <source>
        <dbReference type="SAM" id="MobiDB-lite"/>
    </source>
</evidence>